<sequence length="271" mass="30591">MSLISPLSSPSVFDTLVSQFRAAEPFHHVVVDNFLSAEVAEAVASEFPAFDGSVWNEYNNAIEIKKACNHWDRFPRATYQLFRYLNSEEFVGEMSKLAGEQLYADPGLHGGGWHSHATGGKLNMHLDYSIHPKTGLERRLNLIIYMQPGWQLEWGGALGFWKHDEAKNAPGELVTQIPCLFNRAVIFDTSQNSWHGLPDPVACPPNKPRNSLAIYYLCKPRQFAAERGRALFAPSSEQANDPEVLELIKLRSQVQTSGSVYRQEDNHRHKK</sequence>
<dbReference type="AlphaFoldDB" id="A0A917HR07"/>
<dbReference type="Proteomes" id="UP000647241">
    <property type="component" value="Unassembled WGS sequence"/>
</dbReference>
<organism evidence="2 3">
    <name type="scientific">Edaphobacter dinghuensis</name>
    <dbReference type="NCBI Taxonomy" id="1560005"/>
    <lineage>
        <taxon>Bacteria</taxon>
        <taxon>Pseudomonadati</taxon>
        <taxon>Acidobacteriota</taxon>
        <taxon>Terriglobia</taxon>
        <taxon>Terriglobales</taxon>
        <taxon>Acidobacteriaceae</taxon>
        <taxon>Edaphobacter</taxon>
    </lineage>
</organism>
<dbReference type="RefSeq" id="WP_188555521.1">
    <property type="nucleotide sequence ID" value="NZ_BMGT01000004.1"/>
</dbReference>
<protein>
    <recommendedName>
        <fullName evidence="1">Prolyl 4-hydroxylase alpha subunit Fe(2+) 2OG dioxygenase domain-containing protein</fullName>
    </recommendedName>
</protein>
<accession>A0A917HR07</accession>
<dbReference type="InterPro" id="IPR044862">
    <property type="entry name" value="Pro_4_hyd_alph_FE2OG_OXY"/>
</dbReference>
<dbReference type="InterPro" id="IPR051842">
    <property type="entry name" value="uS12_prolyl_hydroxylase"/>
</dbReference>
<dbReference type="PANTHER" id="PTHR12117:SF0">
    <property type="entry name" value="PROLYL 3-HYDROXYLASE OGFOD1"/>
    <property type="match status" value="1"/>
</dbReference>
<dbReference type="GO" id="GO:0031543">
    <property type="term" value="F:peptidyl-proline dioxygenase activity"/>
    <property type="evidence" value="ECO:0007669"/>
    <property type="project" value="TreeGrafter"/>
</dbReference>
<dbReference type="GO" id="GO:0005737">
    <property type="term" value="C:cytoplasm"/>
    <property type="evidence" value="ECO:0007669"/>
    <property type="project" value="TreeGrafter"/>
</dbReference>
<comment type="caution">
    <text evidence="2">The sequence shown here is derived from an EMBL/GenBank/DDBJ whole genome shotgun (WGS) entry which is preliminary data.</text>
</comment>
<dbReference type="GO" id="GO:0006449">
    <property type="term" value="P:regulation of translational termination"/>
    <property type="evidence" value="ECO:0007669"/>
    <property type="project" value="TreeGrafter"/>
</dbReference>
<evidence type="ECO:0000313" key="3">
    <source>
        <dbReference type="Proteomes" id="UP000647241"/>
    </source>
</evidence>
<proteinExistence type="predicted"/>
<dbReference type="EMBL" id="BMGT01000004">
    <property type="protein sequence ID" value="GGG87835.1"/>
    <property type="molecule type" value="Genomic_DNA"/>
</dbReference>
<dbReference type="Pfam" id="PF13640">
    <property type="entry name" value="2OG-FeII_Oxy_3"/>
    <property type="match status" value="1"/>
</dbReference>
<dbReference type="Gene3D" id="2.60.120.620">
    <property type="entry name" value="q2cbj1_9rhob like domain"/>
    <property type="match status" value="1"/>
</dbReference>
<dbReference type="PANTHER" id="PTHR12117">
    <property type="entry name" value="HISTONE ACETYLTRANSFERASE COMPLEX"/>
    <property type="match status" value="1"/>
</dbReference>
<reference evidence="2" key="1">
    <citation type="journal article" date="2014" name="Int. J. Syst. Evol. Microbiol.">
        <title>Complete genome sequence of Corynebacterium casei LMG S-19264T (=DSM 44701T), isolated from a smear-ripened cheese.</title>
        <authorList>
            <consortium name="US DOE Joint Genome Institute (JGI-PGF)"/>
            <person name="Walter F."/>
            <person name="Albersmeier A."/>
            <person name="Kalinowski J."/>
            <person name="Ruckert C."/>
        </authorList>
    </citation>
    <scope>NUCLEOTIDE SEQUENCE</scope>
    <source>
        <strain evidence="2">CGMCC 1.12997</strain>
    </source>
</reference>
<reference evidence="2" key="2">
    <citation type="submission" date="2020-09" db="EMBL/GenBank/DDBJ databases">
        <authorList>
            <person name="Sun Q."/>
            <person name="Zhou Y."/>
        </authorList>
    </citation>
    <scope>NUCLEOTIDE SEQUENCE</scope>
    <source>
        <strain evidence="2">CGMCC 1.12997</strain>
    </source>
</reference>
<keyword evidence="3" id="KW-1185">Reference proteome</keyword>
<evidence type="ECO:0000259" key="1">
    <source>
        <dbReference type="Pfam" id="PF13640"/>
    </source>
</evidence>
<feature type="domain" description="Prolyl 4-hydroxylase alpha subunit Fe(2+) 2OG dioxygenase" evidence="1">
    <location>
        <begin position="115"/>
        <end position="216"/>
    </location>
</feature>
<gene>
    <name evidence="2" type="ORF">GCM10011585_34930</name>
</gene>
<evidence type="ECO:0000313" key="2">
    <source>
        <dbReference type="EMBL" id="GGG87835.1"/>
    </source>
</evidence>
<name>A0A917HR07_9BACT</name>